<proteinExistence type="predicted"/>
<protein>
    <submittedName>
        <fullName evidence="3">Hypothetical secreted protein</fullName>
    </submittedName>
</protein>
<evidence type="ECO:0000256" key="1">
    <source>
        <dbReference type="SAM" id="Phobius"/>
    </source>
</evidence>
<dbReference type="KEGG" id="pkc:PKB_5211"/>
<sequence length="197" mass="19704">MSLRKSLYALALFLTPAIAFAHPGHGDNGLAAGVLHPLTGLDHLLAMFAVGLWAAQQKGAARLALPCTFVGTMLLGGLLGFDGVQLPFIETGIAASVLALGLCVALGGASAAAAGDGRDRAVRPGPRHRARSGVAGAVEPLDLCRWIRRCDCRAACGGLCAGSRIAAGRCAAGAHRRAGFGGCRGVVAGGLMIGNGG</sequence>
<dbReference type="eggNOG" id="COG2370">
    <property type="taxonomic scope" value="Bacteria"/>
</dbReference>
<dbReference type="AlphaFoldDB" id="A0A024HPG6"/>
<gene>
    <name evidence="3" type="ORF">PKB_5211</name>
</gene>
<feature type="transmembrane region" description="Helical" evidence="1">
    <location>
        <begin position="93"/>
        <end position="114"/>
    </location>
</feature>
<keyword evidence="1" id="KW-0472">Membrane</keyword>
<feature type="signal peptide" evidence="2">
    <location>
        <begin position="1"/>
        <end position="21"/>
    </location>
</feature>
<dbReference type="InterPro" id="IPR007038">
    <property type="entry name" value="HupE_UreJ"/>
</dbReference>
<dbReference type="Proteomes" id="UP000025241">
    <property type="component" value="Chromosome I"/>
</dbReference>
<reference evidence="3 4" key="1">
    <citation type="submission" date="2013-03" db="EMBL/GenBank/DDBJ databases">
        <authorList>
            <person name="Linke B."/>
        </authorList>
    </citation>
    <scope>NUCLEOTIDE SEQUENCE [LARGE SCALE GENOMIC DNA]</scope>
    <source>
        <strain evidence="3 4">B13</strain>
    </source>
</reference>
<dbReference type="Pfam" id="PF04955">
    <property type="entry name" value="HupE_UreJ"/>
    <property type="match status" value="1"/>
</dbReference>
<dbReference type="STRING" id="1301098.PKB_5211"/>
<feature type="transmembrane region" description="Helical" evidence="1">
    <location>
        <begin position="63"/>
        <end position="81"/>
    </location>
</feature>
<evidence type="ECO:0000313" key="4">
    <source>
        <dbReference type="Proteomes" id="UP000025241"/>
    </source>
</evidence>
<reference evidence="3 4" key="2">
    <citation type="submission" date="2014-05" db="EMBL/GenBank/DDBJ databases">
        <title>Genome sequence of the 3-chlorobenzoate degrading bacterium Pseudomonas knackmussii B13 shows multiple evidence for horizontal gene transfer.</title>
        <authorList>
            <person name="Miyazaki R."/>
            <person name="Bertelli C."/>
            <person name="Falquet L."/>
            <person name="Robinson-Rechavi M."/>
            <person name="Gharib W."/>
            <person name="Roy S."/>
            <person name="Van der Meer J.R."/>
        </authorList>
    </citation>
    <scope>NUCLEOTIDE SEQUENCE [LARGE SCALE GENOMIC DNA]</scope>
    <source>
        <strain evidence="3 4">B13</strain>
    </source>
</reference>
<dbReference type="PATRIC" id="fig|1301098.3.peg.5189"/>
<feature type="transmembrane region" description="Helical" evidence="1">
    <location>
        <begin position="31"/>
        <end position="54"/>
    </location>
</feature>
<organism evidence="3 4">
    <name type="scientific">Pseudomonas knackmussii (strain DSM 6978 / CCUG 54928 / LMG 23759 / B13)</name>
    <dbReference type="NCBI Taxonomy" id="1301098"/>
    <lineage>
        <taxon>Bacteria</taxon>
        <taxon>Pseudomonadati</taxon>
        <taxon>Pseudomonadota</taxon>
        <taxon>Gammaproteobacteria</taxon>
        <taxon>Pseudomonadales</taxon>
        <taxon>Pseudomonadaceae</taxon>
        <taxon>Pseudomonas</taxon>
    </lineage>
</organism>
<dbReference type="EMBL" id="HG322950">
    <property type="protein sequence ID" value="CDF86524.1"/>
    <property type="molecule type" value="Genomic_DNA"/>
</dbReference>
<accession>A0A024HPG6</accession>
<feature type="chain" id="PRO_5001533545" evidence="2">
    <location>
        <begin position="22"/>
        <end position="197"/>
    </location>
</feature>
<keyword evidence="1" id="KW-1133">Transmembrane helix</keyword>
<dbReference type="HOGENOM" id="CLU_1383103_0_0_6"/>
<name>A0A024HPG6_PSEKB</name>
<keyword evidence="1" id="KW-0812">Transmembrane</keyword>
<evidence type="ECO:0000313" key="3">
    <source>
        <dbReference type="EMBL" id="CDF86524.1"/>
    </source>
</evidence>
<keyword evidence="4" id="KW-1185">Reference proteome</keyword>
<keyword evidence="2" id="KW-0732">Signal</keyword>
<evidence type="ECO:0000256" key="2">
    <source>
        <dbReference type="SAM" id="SignalP"/>
    </source>
</evidence>